<dbReference type="EMBL" id="JAFCIX010000418">
    <property type="protein sequence ID" value="KAH6590998.1"/>
    <property type="molecule type" value="Genomic_DNA"/>
</dbReference>
<reference evidence="9 10" key="1">
    <citation type="submission" date="2021-02" db="EMBL/GenBank/DDBJ databases">
        <title>Variation within the Batrachochytrium salamandrivorans European outbreak.</title>
        <authorList>
            <person name="Kelly M."/>
            <person name="Pasmans F."/>
            <person name="Shea T.P."/>
            <person name="Munoz J.F."/>
            <person name="Carranza S."/>
            <person name="Cuomo C.A."/>
            <person name="Martel A."/>
        </authorList>
    </citation>
    <scope>NUCLEOTIDE SEQUENCE [LARGE SCALE GENOMIC DNA]</scope>
    <source>
        <strain evidence="9 10">AMFP18/2</strain>
    </source>
</reference>
<evidence type="ECO:0000313" key="9">
    <source>
        <dbReference type="EMBL" id="KAH6590998.1"/>
    </source>
</evidence>
<evidence type="ECO:0000256" key="4">
    <source>
        <dbReference type="ARBA" id="ARBA00023273"/>
    </source>
</evidence>
<keyword evidence="10" id="KW-1185">Reference proteome</keyword>
<keyword evidence="2" id="KW-0963">Cytoplasm</keyword>
<evidence type="ECO:0000259" key="8">
    <source>
        <dbReference type="Pfam" id="PF14738"/>
    </source>
</evidence>
<feature type="domain" description="CFAP91" evidence="8">
    <location>
        <begin position="141"/>
        <end position="294"/>
    </location>
</feature>
<organism evidence="9 10">
    <name type="scientific">Batrachochytrium salamandrivorans</name>
    <dbReference type="NCBI Taxonomy" id="1357716"/>
    <lineage>
        <taxon>Eukaryota</taxon>
        <taxon>Fungi</taxon>
        <taxon>Fungi incertae sedis</taxon>
        <taxon>Chytridiomycota</taxon>
        <taxon>Chytridiomycota incertae sedis</taxon>
        <taxon>Chytridiomycetes</taxon>
        <taxon>Rhizophydiales</taxon>
        <taxon>Rhizophydiales incertae sedis</taxon>
        <taxon>Batrachochytrium</taxon>
    </lineage>
</organism>
<gene>
    <name evidence="9" type="ORF">BASA50_008999</name>
</gene>
<evidence type="ECO:0000256" key="6">
    <source>
        <dbReference type="ARBA" id="ARBA00029555"/>
    </source>
</evidence>
<dbReference type="InterPro" id="IPR026720">
    <property type="entry name" value="CFAP91"/>
</dbReference>
<dbReference type="Proteomes" id="UP001648503">
    <property type="component" value="Unassembled WGS sequence"/>
</dbReference>
<evidence type="ECO:0000256" key="2">
    <source>
        <dbReference type="ARBA" id="ARBA00022490"/>
    </source>
</evidence>
<evidence type="ECO:0000256" key="1">
    <source>
        <dbReference type="ARBA" id="ARBA00004430"/>
    </source>
</evidence>
<sequence length="761" mass="88415">MSTSQHSHTAVMSNRLHDYLYDTNYTVAGKTDHVREINRAQAQQVVINPHFENMFSALRHYPPVEYRIKTQPLLPGIGQDRRIDAAHSYIAGADRFKYFKRPIMPYIPSLGGQIVYARRPKSAEDDAVSRPSSPYSKTIGTQTLYRESEAQTDPYSPEYLLRPNLPPPELLALATLTYGAGLPVGMAELEMIERARAKRAWEATLPLVVNQETFERRLKMMEEMELKEWQERELEIKRLQEARLKVLAAVIQKREEETESVDNERIEHIWQRKLQEREATFERINRKRIKEIRKLTEKRSQVEYKIGKRDIIADYAGYESRIYAQKARCGAFTGKASSALCIEIDELESYHGLEELERTFSPLIFQEKIKLPKWKKSAKSPALRRERHIQDQLETMSLKFQEQKTKGETADRHVKYAIKIEKPQQRPPTPSIRIPSEEDEEMEVAAILLQKNLQGRIMQDMMYQGKERRLALINELRTRHVTIPDPEYERDTLIREISSSRTTEREQSAMSNQNQIRQFGEDLAFDLAVQNNDMETTRPNVCSETEQLGRMFESTIQSEYVGKSLDFLTKELVRLREERRISAMVMLAERTRRIREAEESGRRQMEMRRRGQEDEIFRQVMQVHQETVQTYLQDIVSGCVDTTANEQARAQVQECAIKIDQISKILVDRDIESGGQNLVEDLVSSFLLPHVENQILQNQGEKEIEIFETDKKKEGEDSQDFNLSNIIKNTAINCVDSQASEYENDLPSASIDTKLPEQEPI</sequence>
<evidence type="ECO:0000313" key="10">
    <source>
        <dbReference type="Proteomes" id="UP001648503"/>
    </source>
</evidence>
<proteinExistence type="inferred from homology"/>
<accession>A0ABQ8F5F9</accession>
<dbReference type="PANTHER" id="PTHR22455:SF10">
    <property type="entry name" value="CILIA- AND FLAGELLA-ASSOCIATED PROTEIN 91"/>
    <property type="match status" value="1"/>
</dbReference>
<dbReference type="Pfam" id="PF14738">
    <property type="entry name" value="CFAP91"/>
    <property type="match status" value="1"/>
</dbReference>
<comment type="subcellular location">
    <subcellularLocation>
        <location evidence="1">Cytoplasm</location>
        <location evidence="1">Cytoskeleton</location>
        <location evidence="1">Cilium axoneme</location>
    </subcellularLocation>
</comment>
<comment type="similarity">
    <text evidence="5">Belongs to the CFAP91 family.</text>
</comment>
<protein>
    <recommendedName>
        <fullName evidence="6">Cilia- and flagella-associated protein 91</fullName>
    </recommendedName>
</protein>
<dbReference type="PANTHER" id="PTHR22455">
    <property type="entry name" value="CILIA- AND FLAGELLA-ASSOCIATED PROTEIN 91"/>
    <property type="match status" value="1"/>
</dbReference>
<evidence type="ECO:0000256" key="7">
    <source>
        <dbReference type="SAM" id="MobiDB-lite"/>
    </source>
</evidence>
<evidence type="ECO:0000256" key="3">
    <source>
        <dbReference type="ARBA" id="ARBA00023212"/>
    </source>
</evidence>
<feature type="region of interest" description="Disordered" evidence="7">
    <location>
        <begin position="742"/>
        <end position="761"/>
    </location>
</feature>
<name>A0ABQ8F5F9_9FUNG</name>
<dbReference type="InterPro" id="IPR032840">
    <property type="entry name" value="CFAP91_dom"/>
</dbReference>
<keyword evidence="3" id="KW-0206">Cytoskeleton</keyword>
<evidence type="ECO:0000256" key="5">
    <source>
        <dbReference type="ARBA" id="ARBA00029468"/>
    </source>
</evidence>
<keyword evidence="4" id="KW-0966">Cell projection</keyword>
<comment type="caution">
    <text evidence="9">The sequence shown here is derived from an EMBL/GenBank/DDBJ whole genome shotgun (WGS) entry which is preliminary data.</text>
</comment>